<organism evidence="3 4">
    <name type="scientific">Orchesella dallaii</name>
    <dbReference type="NCBI Taxonomy" id="48710"/>
    <lineage>
        <taxon>Eukaryota</taxon>
        <taxon>Metazoa</taxon>
        <taxon>Ecdysozoa</taxon>
        <taxon>Arthropoda</taxon>
        <taxon>Hexapoda</taxon>
        <taxon>Collembola</taxon>
        <taxon>Entomobryomorpha</taxon>
        <taxon>Entomobryoidea</taxon>
        <taxon>Orchesellidae</taxon>
        <taxon>Orchesellinae</taxon>
        <taxon>Orchesella</taxon>
    </lineage>
</organism>
<proteinExistence type="predicted"/>
<reference evidence="3 4" key="1">
    <citation type="submission" date="2024-08" db="EMBL/GenBank/DDBJ databases">
        <authorList>
            <person name="Cucini C."/>
            <person name="Frati F."/>
        </authorList>
    </citation>
    <scope>NUCLEOTIDE SEQUENCE [LARGE SCALE GENOMIC DNA]</scope>
</reference>
<sequence>MGNLVSKFLLPVLTMVVHAYGGKDGSCFETTCAACTQGKCSWCVSREKESCRLNWQQCQNGTFMVIGPRAQCPLISTTTTTTTTPPPEASSQFYFFFFVVTLTVVGIFVVIIIASFAFHRRDWCRRRIEERRRVQGEETAISYRELEAAVERGSICISRGPRPELEQVTEEIIEMSPVPTLDLDEGDVEEELFSRV</sequence>
<feature type="signal peptide" evidence="2">
    <location>
        <begin position="1"/>
        <end position="19"/>
    </location>
</feature>
<dbReference type="EMBL" id="CAXLJM020000027">
    <property type="protein sequence ID" value="CAL8094668.1"/>
    <property type="molecule type" value="Genomic_DNA"/>
</dbReference>
<evidence type="ECO:0000256" key="1">
    <source>
        <dbReference type="SAM" id="Phobius"/>
    </source>
</evidence>
<evidence type="ECO:0008006" key="5">
    <source>
        <dbReference type="Google" id="ProtNLM"/>
    </source>
</evidence>
<evidence type="ECO:0000313" key="4">
    <source>
        <dbReference type="Proteomes" id="UP001642540"/>
    </source>
</evidence>
<keyword evidence="2" id="KW-0732">Signal</keyword>
<keyword evidence="1" id="KW-1133">Transmembrane helix</keyword>
<feature type="transmembrane region" description="Helical" evidence="1">
    <location>
        <begin position="93"/>
        <end position="118"/>
    </location>
</feature>
<keyword evidence="1" id="KW-0472">Membrane</keyword>
<keyword evidence="1" id="KW-0812">Transmembrane</keyword>
<evidence type="ECO:0000313" key="3">
    <source>
        <dbReference type="EMBL" id="CAL8094668.1"/>
    </source>
</evidence>
<evidence type="ECO:0000256" key="2">
    <source>
        <dbReference type="SAM" id="SignalP"/>
    </source>
</evidence>
<comment type="caution">
    <text evidence="3">The sequence shown here is derived from an EMBL/GenBank/DDBJ whole genome shotgun (WGS) entry which is preliminary data.</text>
</comment>
<name>A0ABP1Q9J1_9HEXA</name>
<protein>
    <recommendedName>
        <fullName evidence="5">PSI domain-containing protein</fullName>
    </recommendedName>
</protein>
<feature type="chain" id="PRO_5046180209" description="PSI domain-containing protein" evidence="2">
    <location>
        <begin position="20"/>
        <end position="196"/>
    </location>
</feature>
<keyword evidence="4" id="KW-1185">Reference proteome</keyword>
<dbReference type="Proteomes" id="UP001642540">
    <property type="component" value="Unassembled WGS sequence"/>
</dbReference>
<accession>A0ABP1Q9J1</accession>
<gene>
    <name evidence="3" type="ORF">ODALV1_LOCUS8853</name>
</gene>